<accession>A0A1H4I5T4</accession>
<organism evidence="1 2">
    <name type="scientific">Tsukamurella tyrosinosolvens</name>
    <dbReference type="NCBI Taxonomy" id="57704"/>
    <lineage>
        <taxon>Bacteria</taxon>
        <taxon>Bacillati</taxon>
        <taxon>Actinomycetota</taxon>
        <taxon>Actinomycetes</taxon>
        <taxon>Mycobacteriales</taxon>
        <taxon>Tsukamurellaceae</taxon>
        <taxon>Tsukamurella</taxon>
    </lineage>
</organism>
<keyword evidence="2" id="KW-1185">Reference proteome</keyword>
<dbReference type="AlphaFoldDB" id="A0A1H4I5T4"/>
<evidence type="ECO:0000313" key="2">
    <source>
        <dbReference type="Proteomes" id="UP000182241"/>
    </source>
</evidence>
<dbReference type="STRING" id="57704.SAMN04489793_0001"/>
<protein>
    <submittedName>
        <fullName evidence="1">Uncharacterized protein</fullName>
    </submittedName>
</protein>
<evidence type="ECO:0000313" key="1">
    <source>
        <dbReference type="EMBL" id="SEB29270.1"/>
    </source>
</evidence>
<name>A0A1H4I5T4_TSUTY</name>
<dbReference type="EMBL" id="FNSA01000001">
    <property type="protein sequence ID" value="SEB29270.1"/>
    <property type="molecule type" value="Genomic_DNA"/>
</dbReference>
<reference evidence="2" key="1">
    <citation type="submission" date="2016-10" db="EMBL/GenBank/DDBJ databases">
        <authorList>
            <person name="Varghese N."/>
            <person name="Submissions S."/>
        </authorList>
    </citation>
    <scope>NUCLEOTIDE SEQUENCE [LARGE SCALE GENOMIC DNA]</scope>
    <source>
        <strain evidence="2">DSM 44234</strain>
    </source>
</reference>
<proteinExistence type="predicted"/>
<gene>
    <name evidence="1" type="ORF">SAMN04489793_0001</name>
</gene>
<sequence>MFAVVHGLVEELGHVVVVEAVDDAAPSRTPVTGRGCVGASWWETADVPSPLRQRVAHAIAARQLREIRTLGVASAAVWWRPARRSRRRAGGAVAGDPVSHDLAVYRASVI</sequence>
<dbReference type="Proteomes" id="UP000182241">
    <property type="component" value="Unassembled WGS sequence"/>
</dbReference>